<evidence type="ECO:0000313" key="1">
    <source>
        <dbReference type="EMBL" id="PZW31125.1"/>
    </source>
</evidence>
<dbReference type="EMBL" id="QKUF01000006">
    <property type="protein sequence ID" value="PZW31125.1"/>
    <property type="molecule type" value="Genomic_DNA"/>
</dbReference>
<comment type="caution">
    <text evidence="1">The sequence shown here is derived from an EMBL/GenBank/DDBJ whole genome shotgun (WGS) entry which is preliminary data.</text>
</comment>
<keyword evidence="2" id="KW-1185">Reference proteome</keyword>
<dbReference type="RefSeq" id="WP_111321811.1">
    <property type="nucleotide sequence ID" value="NZ_BIFX01000003.1"/>
</dbReference>
<evidence type="ECO:0000313" key="2">
    <source>
        <dbReference type="Proteomes" id="UP000248806"/>
    </source>
</evidence>
<dbReference type="Proteomes" id="UP000248806">
    <property type="component" value="Unassembled WGS sequence"/>
</dbReference>
<gene>
    <name evidence="1" type="ORF">EI42_02222</name>
</gene>
<proteinExistence type="predicted"/>
<reference evidence="1 2" key="1">
    <citation type="submission" date="2018-06" db="EMBL/GenBank/DDBJ databases">
        <title>Genomic Encyclopedia of Archaeal and Bacterial Type Strains, Phase II (KMG-II): from individual species to whole genera.</title>
        <authorList>
            <person name="Goeker M."/>
        </authorList>
    </citation>
    <scope>NUCLEOTIDE SEQUENCE [LARGE SCALE GENOMIC DNA]</scope>
    <source>
        <strain evidence="1 2">ATCC BAA-1881</strain>
    </source>
</reference>
<dbReference type="AlphaFoldDB" id="A0A326UMJ2"/>
<accession>A0A326UMJ2</accession>
<organism evidence="1 2">
    <name type="scientific">Thermosporothrix hazakensis</name>
    <dbReference type="NCBI Taxonomy" id="644383"/>
    <lineage>
        <taxon>Bacteria</taxon>
        <taxon>Bacillati</taxon>
        <taxon>Chloroflexota</taxon>
        <taxon>Ktedonobacteria</taxon>
        <taxon>Ktedonobacterales</taxon>
        <taxon>Thermosporotrichaceae</taxon>
        <taxon>Thermosporothrix</taxon>
    </lineage>
</organism>
<name>A0A326UMJ2_THEHA</name>
<sequence length="78" mass="9338">MNHEEIQRFFEHLVETKAICQLTPGIRMQVEEVDMHYDKEKNLHVVITVGDEDYNDYFEMIFPAQEKKQAPSSKKPRR</sequence>
<protein>
    <submittedName>
        <fullName evidence="1">Uncharacterized protein</fullName>
    </submittedName>
</protein>